<feature type="region of interest" description="Disordered" evidence="11">
    <location>
        <begin position="762"/>
        <end position="804"/>
    </location>
</feature>
<feature type="compositionally biased region" description="Low complexity" evidence="11">
    <location>
        <begin position="769"/>
        <end position="786"/>
    </location>
</feature>
<evidence type="ECO:0000256" key="4">
    <source>
        <dbReference type="ARBA" id="ARBA00022723"/>
    </source>
</evidence>
<dbReference type="InterPro" id="IPR021869">
    <property type="entry name" value="RNase_Zc3h12_NYN"/>
</dbReference>
<name>A0AAV2INC6_LYMST</name>
<dbReference type="GO" id="GO:0003729">
    <property type="term" value="F:mRNA binding"/>
    <property type="evidence" value="ECO:0007669"/>
    <property type="project" value="TreeGrafter"/>
</dbReference>
<protein>
    <recommendedName>
        <fullName evidence="12">C3H1-type domain-containing protein</fullName>
    </recommendedName>
</protein>
<proteinExistence type="inferred from homology"/>
<evidence type="ECO:0000256" key="6">
    <source>
        <dbReference type="ARBA" id="ARBA00022771"/>
    </source>
</evidence>
<evidence type="ECO:0000256" key="3">
    <source>
        <dbReference type="ARBA" id="ARBA00022722"/>
    </source>
</evidence>
<dbReference type="GO" id="GO:0008270">
    <property type="term" value="F:zinc ion binding"/>
    <property type="evidence" value="ECO:0007669"/>
    <property type="project" value="UniProtKB-KW"/>
</dbReference>
<evidence type="ECO:0000256" key="10">
    <source>
        <dbReference type="PROSITE-ProRule" id="PRU00723"/>
    </source>
</evidence>
<dbReference type="EMBL" id="CAXITT010000955">
    <property type="protein sequence ID" value="CAL1547357.1"/>
    <property type="molecule type" value="Genomic_DNA"/>
</dbReference>
<keyword evidence="3" id="KW-0540">Nuclease</keyword>
<keyword evidence="7" id="KW-0378">Hydrolase</keyword>
<comment type="caution">
    <text evidence="13">The sequence shown here is derived from an EMBL/GenBank/DDBJ whole genome shotgun (WGS) entry which is preliminary data.</text>
</comment>
<feature type="domain" description="C3H1-type" evidence="12">
    <location>
        <begin position="529"/>
        <end position="554"/>
    </location>
</feature>
<comment type="cofactor">
    <cofactor evidence="1">
        <name>Mg(2+)</name>
        <dbReference type="ChEBI" id="CHEBI:18420"/>
    </cofactor>
</comment>
<evidence type="ECO:0000256" key="9">
    <source>
        <dbReference type="ARBA" id="ARBA00022842"/>
    </source>
</evidence>
<feature type="region of interest" description="Disordered" evidence="11">
    <location>
        <begin position="709"/>
        <end position="743"/>
    </location>
</feature>
<evidence type="ECO:0000256" key="5">
    <source>
        <dbReference type="ARBA" id="ARBA00022759"/>
    </source>
</evidence>
<gene>
    <name evidence="13" type="ORF">GSLYS_00020682001</name>
</gene>
<dbReference type="GO" id="GO:0004521">
    <property type="term" value="F:RNA endonuclease activity"/>
    <property type="evidence" value="ECO:0007669"/>
    <property type="project" value="TreeGrafter"/>
</dbReference>
<reference evidence="13 14" key="1">
    <citation type="submission" date="2024-04" db="EMBL/GenBank/DDBJ databases">
        <authorList>
            <consortium name="Genoscope - CEA"/>
            <person name="William W."/>
        </authorList>
    </citation>
    <scope>NUCLEOTIDE SEQUENCE [LARGE SCALE GENOMIC DNA]</scope>
</reference>
<keyword evidence="8 10" id="KW-0862">Zinc</keyword>
<keyword evidence="14" id="KW-1185">Reference proteome</keyword>
<evidence type="ECO:0000313" key="13">
    <source>
        <dbReference type="EMBL" id="CAL1547357.1"/>
    </source>
</evidence>
<feature type="region of interest" description="Disordered" evidence="11">
    <location>
        <begin position="1015"/>
        <end position="1036"/>
    </location>
</feature>
<feature type="compositionally biased region" description="Low complexity" evidence="11">
    <location>
        <begin position="351"/>
        <end position="363"/>
    </location>
</feature>
<evidence type="ECO:0000256" key="2">
    <source>
        <dbReference type="ARBA" id="ARBA00010922"/>
    </source>
</evidence>
<feature type="region of interest" description="Disordered" evidence="11">
    <location>
        <begin position="583"/>
        <end position="635"/>
    </location>
</feature>
<feature type="compositionally biased region" description="Polar residues" evidence="11">
    <location>
        <begin position="1015"/>
        <end position="1035"/>
    </location>
</feature>
<evidence type="ECO:0000313" key="14">
    <source>
        <dbReference type="Proteomes" id="UP001497497"/>
    </source>
</evidence>
<dbReference type="PANTHER" id="PTHR12876">
    <property type="entry name" value="N4BP1-RELATED"/>
    <property type="match status" value="1"/>
</dbReference>
<evidence type="ECO:0000259" key="12">
    <source>
        <dbReference type="PROSITE" id="PS50103"/>
    </source>
</evidence>
<dbReference type="GO" id="GO:0016787">
    <property type="term" value="F:hydrolase activity"/>
    <property type="evidence" value="ECO:0007669"/>
    <property type="project" value="UniProtKB-KW"/>
</dbReference>
<keyword evidence="5" id="KW-0255">Endonuclease</keyword>
<organism evidence="13 14">
    <name type="scientific">Lymnaea stagnalis</name>
    <name type="common">Great pond snail</name>
    <name type="synonym">Helix stagnalis</name>
    <dbReference type="NCBI Taxonomy" id="6523"/>
    <lineage>
        <taxon>Eukaryota</taxon>
        <taxon>Metazoa</taxon>
        <taxon>Spiralia</taxon>
        <taxon>Lophotrochozoa</taxon>
        <taxon>Mollusca</taxon>
        <taxon>Gastropoda</taxon>
        <taxon>Heterobranchia</taxon>
        <taxon>Euthyneura</taxon>
        <taxon>Panpulmonata</taxon>
        <taxon>Hygrophila</taxon>
        <taxon>Lymnaeoidea</taxon>
        <taxon>Lymnaeidae</taxon>
        <taxon>Lymnaea</taxon>
    </lineage>
</organism>
<sequence length="1239" mass="138717">MATNCMTLQLLCNRVEAAATLRKLCTVISTVKSVFNVEITHDIAEIQDLTVACISKTNDGSHKNSGVVFNNTVKKNGTADAAKTKEYESVFDDNSPKHGSADIPSSITLCFKAELSQENIEKAKNYVTSHLTPIPDYTTYPFSLDSPSEFEMVFQNSNELQSTTLCLMTFQPDCYEITLQGSEKSVGSARARVVMLLDNFREQKTSDGEKCMDNTRQKSSYVSELVIDSLNDNPVDDEIDVPTYITSEDFLSDPRYSTQVERALKLGYSEDQVSKALKKLGPDIDSNDLLSELIAIGATDSGISERHDKNIDGDYKIYQNVNHNSDNRSSDFFSYSSGEPSFYPLGVGGPNSNQSSDGDSSNNLRHIIIDGSNVAMSHGKKVFSCKGIKIVVDWFLERGHKEITVFVPQWRKETSRPDAPITDQEILSELDKERIVVFTPARRVKGRRVVCYDDRYILNLAKDTDGIVVSNDVYRDLVAESEEYRKVVDQRLLMYSFVNDRFMPPEDPLGRTGPTLDNFLRKTPSESTPKPKESCPYGKKCTYGNKCRYYHPERGFAPQKSITETLKEQADIKIQERHIKMSEMAAEKGRRPKQKLSRTKSFFPEELLTSDGDHQSRRDKPKLAHSKSLISQKTPDYLNEPRKILEKAELTAALEKMDIKEPHNFGFKSCFDEGPISPYFDTGSSKSSSNRTSPVPHREIIKAPVTASSSLPQTSSPLRGVITKSPRASPSHLTVPKPEQQEPYVSGHLLLAKKLSDEGKEAKFFSEHTSSPSSTRTSSPISSSTRFPDQKQQTRVDCLPPYPPPPVAQPYPAQSFPYFKDDNIPNLSIFEHQGSLVSQGKNLNQSLVRRQSVGCSLLPEEHNASAIPKNLFSNISCDSSYSSGSDPLFASFQSQLECPPPVMAKPPINNPILGGVLNHPAEHPNLRRAFSSTGNVQEPYEMSHFMGRRSSAMGPVYNGGERVALKSQNSMPVHHYQQGPYVSPSLGLTRQNSTSDPQIHNRKGLGELQEFYQVDSDQSSPEHFGYQGQQQNPVKHQSYQLLQQQQLEIQQRLGQLHQEQLKQESAVSQPRNTYMPGVGSNFHPFNSSMPPLSQLPPHAVVPNRVPLSPIPTGFPHHFQQAPHSMFPQNYLPNMTPMMSQTSQLPYSQSQMTYMPPQHDQQRNQPAAPYGQTNSYSGQVTSITSEDAPIVPSDPRYAIYYHLSNVFEEASVRKVMNRYPGVLRAEEICNLIINYKQEAH</sequence>
<feature type="region of interest" description="Disordered" evidence="11">
    <location>
        <begin position="1152"/>
        <end position="1171"/>
    </location>
</feature>
<dbReference type="Proteomes" id="UP001497497">
    <property type="component" value="Unassembled WGS sequence"/>
</dbReference>
<dbReference type="Gene3D" id="3.40.50.11980">
    <property type="match status" value="1"/>
</dbReference>
<evidence type="ECO:0000256" key="1">
    <source>
        <dbReference type="ARBA" id="ARBA00001946"/>
    </source>
</evidence>
<dbReference type="InterPro" id="IPR040546">
    <property type="entry name" value="Rege-1_UBA-like"/>
</dbReference>
<dbReference type="PROSITE" id="PS50103">
    <property type="entry name" value="ZF_C3H1"/>
    <property type="match status" value="1"/>
</dbReference>
<dbReference type="GO" id="GO:0036464">
    <property type="term" value="C:cytoplasmic ribonucleoprotein granule"/>
    <property type="evidence" value="ECO:0007669"/>
    <property type="project" value="TreeGrafter"/>
</dbReference>
<dbReference type="InterPro" id="IPR000571">
    <property type="entry name" value="Znf_CCCH"/>
</dbReference>
<keyword evidence="6 10" id="KW-0863">Zinc-finger</keyword>
<evidence type="ECO:0000256" key="11">
    <source>
        <dbReference type="SAM" id="MobiDB-lite"/>
    </source>
</evidence>
<feature type="compositionally biased region" description="Basic and acidic residues" evidence="11">
    <location>
        <begin position="519"/>
        <end position="533"/>
    </location>
</feature>
<feature type="region of interest" description="Disordered" evidence="11">
    <location>
        <begin position="344"/>
        <end position="363"/>
    </location>
</feature>
<evidence type="ECO:0000256" key="8">
    <source>
        <dbReference type="ARBA" id="ARBA00022833"/>
    </source>
</evidence>
<accession>A0AAV2INC6</accession>
<dbReference type="InterPro" id="IPR051101">
    <property type="entry name" value="ZC3H12/N4BP1_RNase_Reg"/>
</dbReference>
<dbReference type="GO" id="GO:0005634">
    <property type="term" value="C:nucleus"/>
    <property type="evidence" value="ECO:0007669"/>
    <property type="project" value="TreeGrafter"/>
</dbReference>
<evidence type="ECO:0000256" key="7">
    <source>
        <dbReference type="ARBA" id="ARBA00022801"/>
    </source>
</evidence>
<keyword evidence="9" id="KW-0460">Magnesium</keyword>
<dbReference type="FunFam" id="3.40.50.11980:FF:000001">
    <property type="entry name" value="ZC3H12A isoform 1"/>
    <property type="match status" value="1"/>
</dbReference>
<dbReference type="AlphaFoldDB" id="A0AAV2INC6"/>
<feature type="region of interest" description="Disordered" evidence="11">
    <location>
        <begin position="506"/>
        <end position="536"/>
    </location>
</feature>
<keyword evidence="4 10" id="KW-0479">Metal-binding</keyword>
<feature type="zinc finger region" description="C3H1-type" evidence="10">
    <location>
        <begin position="529"/>
        <end position="554"/>
    </location>
</feature>
<dbReference type="Pfam" id="PF18039">
    <property type="entry name" value="UBA_6"/>
    <property type="match status" value="1"/>
</dbReference>
<feature type="compositionally biased region" description="Basic and acidic residues" evidence="11">
    <location>
        <begin position="611"/>
        <end position="622"/>
    </location>
</feature>
<dbReference type="Pfam" id="PF11977">
    <property type="entry name" value="RNase_Zc3h12a"/>
    <property type="match status" value="1"/>
</dbReference>
<comment type="similarity">
    <text evidence="2">Belongs to the ZC3H12 family.</text>
</comment>
<dbReference type="PANTHER" id="PTHR12876:SF35">
    <property type="entry name" value="LD08718P-RELATED"/>
    <property type="match status" value="1"/>
</dbReference>